<dbReference type="InterPro" id="IPR011989">
    <property type="entry name" value="ARM-like"/>
</dbReference>
<dbReference type="EMBL" id="JAFLCK010000002">
    <property type="protein sequence ID" value="MBN8659165.1"/>
    <property type="molecule type" value="Genomic_DNA"/>
</dbReference>
<evidence type="ECO:0000313" key="3">
    <source>
        <dbReference type="Proteomes" id="UP000664277"/>
    </source>
</evidence>
<dbReference type="SUPFAM" id="SSF48371">
    <property type="entry name" value="ARM repeat"/>
    <property type="match status" value="1"/>
</dbReference>
<accession>A0A8J7TKU8</accession>
<organism evidence="2 3">
    <name type="scientific">Candidatus Obscuribacter phosphatis</name>
    <dbReference type="NCBI Taxonomy" id="1906157"/>
    <lineage>
        <taxon>Bacteria</taxon>
        <taxon>Bacillati</taxon>
        <taxon>Candidatus Melainabacteria</taxon>
        <taxon>Candidatus Obscuribacterales</taxon>
        <taxon>Candidatus Obscuribacteraceae</taxon>
        <taxon>Candidatus Obscuribacter</taxon>
    </lineage>
</organism>
<dbReference type="AlphaFoldDB" id="A0A8J7TKU8"/>
<proteinExistence type="predicted"/>
<feature type="region of interest" description="Disordered" evidence="1">
    <location>
        <begin position="106"/>
        <end position="130"/>
    </location>
</feature>
<name>A0A8J7TKU8_9BACT</name>
<gene>
    <name evidence="2" type="ORF">J0M35_02300</name>
</gene>
<sequence>MVSYRLGAITFLPSIKQKSQSMVESEDNQETGRGSKQIPAHVVNFLSKLRISQAQKNQPNQLNEDPNCKTPIPDENYDLSFAYSFQWEEPGRQIKEALKVLLNREGENQTEDSAVKVKKRGNQNPSGEKQLNSAALEAARIRYLLAINPNTPPPVLEHLTRNAPTSLLERIAENPRTHSTTLARLASHEDFEVRAAVADNLNTSIKTIWKLARDTHADVRFRVAECYSVPLVVLKVLAEDENPHVAFRAQKTVWRILKEVTELRTA</sequence>
<feature type="region of interest" description="Disordered" evidence="1">
    <location>
        <begin position="17"/>
        <end position="38"/>
    </location>
</feature>
<dbReference type="Gene3D" id="1.25.10.10">
    <property type="entry name" value="Leucine-rich Repeat Variant"/>
    <property type="match status" value="1"/>
</dbReference>
<dbReference type="Proteomes" id="UP000664277">
    <property type="component" value="Unassembled WGS sequence"/>
</dbReference>
<comment type="caution">
    <text evidence="2">The sequence shown here is derived from an EMBL/GenBank/DDBJ whole genome shotgun (WGS) entry which is preliminary data.</text>
</comment>
<evidence type="ECO:0000313" key="2">
    <source>
        <dbReference type="EMBL" id="MBN8659165.1"/>
    </source>
</evidence>
<reference evidence="2" key="1">
    <citation type="submission" date="2021-02" db="EMBL/GenBank/DDBJ databases">
        <title>Genome-Resolved Metagenomics of a Microbial Community Performing Photosynthetic Biological Nutrient Removal.</title>
        <authorList>
            <person name="Mcdaniel E.A."/>
        </authorList>
    </citation>
    <scope>NUCLEOTIDE SEQUENCE</scope>
    <source>
        <strain evidence="2">UWPOB_OBS1</strain>
    </source>
</reference>
<dbReference type="InterPro" id="IPR016024">
    <property type="entry name" value="ARM-type_fold"/>
</dbReference>
<evidence type="ECO:0000256" key="1">
    <source>
        <dbReference type="SAM" id="MobiDB-lite"/>
    </source>
</evidence>
<protein>
    <submittedName>
        <fullName evidence="2">Uncharacterized protein</fullName>
    </submittedName>
</protein>